<evidence type="ECO:0000313" key="4">
    <source>
        <dbReference type="Proteomes" id="UP001146120"/>
    </source>
</evidence>
<feature type="compositionally biased region" description="Basic residues" evidence="1">
    <location>
        <begin position="63"/>
        <end position="75"/>
    </location>
</feature>
<name>A0AAV2YSA9_9STRA</name>
<dbReference type="AlphaFoldDB" id="A0AAV2YSA9"/>
<feature type="region of interest" description="Disordered" evidence="1">
    <location>
        <begin position="47"/>
        <end position="85"/>
    </location>
</feature>
<dbReference type="PANTHER" id="PTHR43404">
    <property type="entry name" value="LIPOPOLYSACCHARIDE CHOLINEPHOSPHOTRANSFERASE LICD"/>
    <property type="match status" value="1"/>
</dbReference>
<protein>
    <recommendedName>
        <fullName evidence="2">LicD/FKTN/FKRP nucleotidyltransferase domain-containing protein</fullName>
    </recommendedName>
</protein>
<dbReference type="GO" id="GO:0009100">
    <property type="term" value="P:glycoprotein metabolic process"/>
    <property type="evidence" value="ECO:0007669"/>
    <property type="project" value="UniProtKB-ARBA"/>
</dbReference>
<dbReference type="InterPro" id="IPR052942">
    <property type="entry name" value="LPS_cholinephosphotransferase"/>
</dbReference>
<dbReference type="Proteomes" id="UP001146120">
    <property type="component" value="Unassembled WGS sequence"/>
</dbReference>
<dbReference type="EMBL" id="DAKRPA010000153">
    <property type="protein sequence ID" value="DAZ96895.1"/>
    <property type="molecule type" value="Genomic_DNA"/>
</dbReference>
<reference evidence="3" key="1">
    <citation type="submission" date="2022-11" db="EMBL/GenBank/DDBJ databases">
        <authorList>
            <person name="Morgan W.R."/>
            <person name="Tartar A."/>
        </authorList>
    </citation>
    <scope>NUCLEOTIDE SEQUENCE</scope>
    <source>
        <strain evidence="3">ARSEF 373</strain>
    </source>
</reference>
<feature type="region of interest" description="Disordered" evidence="1">
    <location>
        <begin position="324"/>
        <end position="413"/>
    </location>
</feature>
<keyword evidence="4" id="KW-1185">Reference proteome</keyword>
<evidence type="ECO:0000259" key="2">
    <source>
        <dbReference type="Pfam" id="PF04991"/>
    </source>
</evidence>
<dbReference type="InterPro" id="IPR007074">
    <property type="entry name" value="LicD/FKTN/FKRP_NTP_transf"/>
</dbReference>
<feature type="compositionally biased region" description="Polar residues" evidence="1">
    <location>
        <begin position="395"/>
        <end position="405"/>
    </location>
</feature>
<reference evidence="3" key="2">
    <citation type="journal article" date="2023" name="Microbiol Resour">
        <title>Decontamination and Annotation of the Draft Genome Sequence of the Oomycete Lagenidium giganteum ARSEF 373.</title>
        <authorList>
            <person name="Morgan W.R."/>
            <person name="Tartar A."/>
        </authorList>
    </citation>
    <scope>NUCLEOTIDE SEQUENCE</scope>
    <source>
        <strain evidence="3">ARSEF 373</strain>
    </source>
</reference>
<dbReference type="PANTHER" id="PTHR43404:SF1">
    <property type="entry name" value="MNN4P"/>
    <property type="match status" value="1"/>
</dbReference>
<sequence length="618" mass="69963">MLLPFFTRGFWLLVLAFLVVVNCVMLLRSPEGSMPLTRSAELLSEGGVPVGPESAQSVESESKKKKRRRRKKRVRSASQKDDGPLTLENLEDRFDEECVKLGRGHLEGIFIQEGACFSRERVQEILIDLVYNVSAVFTEHNITNFLDSGTLLGSFRHKSIVPFDQDADMGIDQKGFEYIQKTPIQFPPEYYMQVWGSSVHPEGTRFKQLPVRVIHRESALYVDVFVYLDYDEEGKKITGPMPSGCFINCRKCPKLPDEDAWEFKVPYDWIYPLQDCPFEDKTMKCPRKIPEYLEYMFGEDYMTPVVFPAAAVTDQLPTEVTATTAVGSTAPHSMNAKDADSTESTSPASHYPVAQGETSANPKYESPTRSSRPSISSQDENYDAPQRPAQPEFLSPTTSAPQPTRKSGECVKMDNSHREKNYIKDICYTRQDIITTIKQLVFTLADIFEHHHITYFLDSGTLLGYFRNKGVIPHDSDGDLGIDEAGYLYLRDNLITVPPGYVLGVYNSSVNPREGRDDKLIARLIHIESALYVDVFAFLDKIKNGQPHVGPLPSWCYSNCVSCPFISGTGKELLVPREWIYPLVDYEFEGRTMTCPNNAEKYLAYMFGGSFRSPVQYH</sequence>
<comment type="caution">
    <text evidence="3">The sequence shown here is derived from an EMBL/GenBank/DDBJ whole genome shotgun (WGS) entry which is preliminary data.</text>
</comment>
<proteinExistence type="predicted"/>
<accession>A0AAV2YSA9</accession>
<feature type="domain" description="LicD/FKTN/FKRP nucleotidyltransferase" evidence="2">
    <location>
        <begin position="450"/>
        <end position="538"/>
    </location>
</feature>
<evidence type="ECO:0000256" key="1">
    <source>
        <dbReference type="SAM" id="MobiDB-lite"/>
    </source>
</evidence>
<evidence type="ECO:0000313" key="3">
    <source>
        <dbReference type="EMBL" id="DAZ96895.1"/>
    </source>
</evidence>
<feature type="compositionally biased region" description="Low complexity" evidence="1">
    <location>
        <begin position="367"/>
        <end position="377"/>
    </location>
</feature>
<gene>
    <name evidence="3" type="ORF">N0F65_008856</name>
</gene>
<organism evidence="3 4">
    <name type="scientific">Lagenidium giganteum</name>
    <dbReference type="NCBI Taxonomy" id="4803"/>
    <lineage>
        <taxon>Eukaryota</taxon>
        <taxon>Sar</taxon>
        <taxon>Stramenopiles</taxon>
        <taxon>Oomycota</taxon>
        <taxon>Peronosporomycetes</taxon>
        <taxon>Pythiales</taxon>
        <taxon>Pythiaceae</taxon>
    </lineage>
</organism>
<dbReference type="Pfam" id="PF04991">
    <property type="entry name" value="LicD"/>
    <property type="match status" value="2"/>
</dbReference>
<feature type="domain" description="LicD/FKTN/FKRP nucleotidyltransferase" evidence="2">
    <location>
        <begin position="139"/>
        <end position="192"/>
    </location>
</feature>